<gene>
    <name evidence="8" type="ORF">B0T18DRAFT_421065</name>
</gene>
<keyword evidence="5" id="KW-0687">Ribonucleoprotein</keyword>
<dbReference type="AlphaFoldDB" id="A0AA40BPK5"/>
<dbReference type="Gene3D" id="3.30.780.10">
    <property type="entry name" value="SUI1-like domain"/>
    <property type="match status" value="1"/>
</dbReference>
<dbReference type="GO" id="GO:0005762">
    <property type="term" value="C:mitochondrial large ribosomal subunit"/>
    <property type="evidence" value="ECO:0007669"/>
    <property type="project" value="TreeGrafter"/>
</dbReference>
<evidence type="ECO:0000256" key="4">
    <source>
        <dbReference type="ARBA" id="ARBA00023128"/>
    </source>
</evidence>
<feature type="region of interest" description="Disordered" evidence="7">
    <location>
        <begin position="28"/>
        <end position="56"/>
    </location>
</feature>
<evidence type="ECO:0000256" key="7">
    <source>
        <dbReference type="SAM" id="MobiDB-lite"/>
    </source>
</evidence>
<dbReference type="GO" id="GO:0006412">
    <property type="term" value="P:translation"/>
    <property type="evidence" value="ECO:0007669"/>
    <property type="project" value="InterPro"/>
</dbReference>
<comment type="subcellular location">
    <subcellularLocation>
        <location evidence="1">Mitochondrion</location>
    </subcellularLocation>
</comment>
<feature type="compositionally biased region" description="Pro residues" evidence="7">
    <location>
        <begin position="33"/>
        <end position="55"/>
    </location>
</feature>
<keyword evidence="3 8" id="KW-0689">Ribosomal protein</keyword>
<dbReference type="InterPro" id="IPR007740">
    <property type="entry name" value="Ribosomal_mL49"/>
</dbReference>
<organism evidence="8 9">
    <name type="scientific">Schizothecium vesticola</name>
    <dbReference type="NCBI Taxonomy" id="314040"/>
    <lineage>
        <taxon>Eukaryota</taxon>
        <taxon>Fungi</taxon>
        <taxon>Dikarya</taxon>
        <taxon>Ascomycota</taxon>
        <taxon>Pezizomycotina</taxon>
        <taxon>Sordariomycetes</taxon>
        <taxon>Sordariomycetidae</taxon>
        <taxon>Sordariales</taxon>
        <taxon>Schizotheciaceae</taxon>
        <taxon>Schizothecium</taxon>
    </lineage>
</organism>
<accession>A0AA40BPK5</accession>
<dbReference type="PANTHER" id="PTHR13477">
    <property type="entry name" value="MITOCHONDRIAL 39S RIBOSOMAL PROTEIN L49"/>
    <property type="match status" value="1"/>
</dbReference>
<evidence type="ECO:0000256" key="6">
    <source>
        <dbReference type="ARBA" id="ARBA00035191"/>
    </source>
</evidence>
<dbReference type="EMBL" id="JAUKUD010000007">
    <property type="protein sequence ID" value="KAK0738011.1"/>
    <property type="molecule type" value="Genomic_DNA"/>
</dbReference>
<proteinExistence type="inferred from homology"/>
<reference evidence="8" key="1">
    <citation type="submission" date="2023-06" db="EMBL/GenBank/DDBJ databases">
        <title>Genome-scale phylogeny and comparative genomics of the fungal order Sordariales.</title>
        <authorList>
            <consortium name="Lawrence Berkeley National Laboratory"/>
            <person name="Hensen N."/>
            <person name="Bonometti L."/>
            <person name="Westerberg I."/>
            <person name="Brannstrom I.O."/>
            <person name="Guillou S."/>
            <person name="Cros-Aarteil S."/>
            <person name="Calhoun S."/>
            <person name="Haridas S."/>
            <person name="Kuo A."/>
            <person name="Mondo S."/>
            <person name="Pangilinan J."/>
            <person name="Riley R."/>
            <person name="LaButti K."/>
            <person name="Andreopoulos B."/>
            <person name="Lipzen A."/>
            <person name="Chen C."/>
            <person name="Yanf M."/>
            <person name="Daum C."/>
            <person name="Ng V."/>
            <person name="Clum A."/>
            <person name="Steindorff A."/>
            <person name="Ohm R."/>
            <person name="Martin F."/>
            <person name="Silar P."/>
            <person name="Natvig D."/>
            <person name="Lalanne C."/>
            <person name="Gautier V."/>
            <person name="Ament-velasquez S.L."/>
            <person name="Kruys A."/>
            <person name="Hutchinson M.I."/>
            <person name="Powell A.J."/>
            <person name="Barry K."/>
            <person name="Miller A.N."/>
            <person name="Grigoriev I.V."/>
            <person name="Debuchy R."/>
            <person name="Gladieux P."/>
            <person name="Thoren M.H."/>
            <person name="Johannesson H."/>
        </authorList>
    </citation>
    <scope>NUCLEOTIDE SEQUENCE</scope>
    <source>
        <strain evidence="8">SMH3187-1</strain>
    </source>
</reference>
<evidence type="ECO:0000256" key="2">
    <source>
        <dbReference type="ARBA" id="ARBA00005677"/>
    </source>
</evidence>
<evidence type="ECO:0000256" key="5">
    <source>
        <dbReference type="ARBA" id="ARBA00023274"/>
    </source>
</evidence>
<dbReference type="Pfam" id="PF05046">
    <property type="entry name" value="Img2"/>
    <property type="match status" value="1"/>
</dbReference>
<evidence type="ECO:0000313" key="9">
    <source>
        <dbReference type="Proteomes" id="UP001172155"/>
    </source>
</evidence>
<dbReference type="GO" id="GO:0003735">
    <property type="term" value="F:structural constituent of ribosome"/>
    <property type="evidence" value="ECO:0007669"/>
    <property type="project" value="InterPro"/>
</dbReference>
<sequence length="138" mass="15058">MLPSLLRTAAPRRLLQQLTPSFRPLTTAAATAQPPPPLATPPAPSTSRPGPPDPRLPYFVSRTPFKKLAVYALNKRGGSLKLTMVKKIEGDKAAFKSALMKELRLEADQVRIKVPTGHIEVSGNYANEITSWLAKQGF</sequence>
<evidence type="ECO:0000313" key="8">
    <source>
        <dbReference type="EMBL" id="KAK0738011.1"/>
    </source>
</evidence>
<name>A0AA40BPK5_9PEZI</name>
<keyword evidence="9" id="KW-1185">Reference proteome</keyword>
<evidence type="ECO:0000256" key="1">
    <source>
        <dbReference type="ARBA" id="ARBA00004173"/>
    </source>
</evidence>
<comment type="caution">
    <text evidence="8">The sequence shown here is derived from an EMBL/GenBank/DDBJ whole genome shotgun (WGS) entry which is preliminary data.</text>
</comment>
<protein>
    <recommendedName>
        <fullName evidence="6">Large ribosomal subunit protein mL49</fullName>
    </recommendedName>
</protein>
<keyword evidence="4" id="KW-0496">Mitochondrion</keyword>
<dbReference type="Proteomes" id="UP001172155">
    <property type="component" value="Unassembled WGS sequence"/>
</dbReference>
<evidence type="ECO:0000256" key="3">
    <source>
        <dbReference type="ARBA" id="ARBA00022980"/>
    </source>
</evidence>
<comment type="similarity">
    <text evidence="2">Belongs to the mitochondrion-specific ribosomal protein mL49 family.</text>
</comment>
<dbReference type="PANTHER" id="PTHR13477:SF0">
    <property type="entry name" value="LARGE RIBOSOMAL SUBUNIT PROTEIN ML49"/>
    <property type="match status" value="1"/>
</dbReference>